<comment type="caution">
    <text evidence="1">The sequence shown here is derived from an EMBL/GenBank/DDBJ whole genome shotgun (WGS) entry which is preliminary data.</text>
</comment>
<evidence type="ECO:0000313" key="2">
    <source>
        <dbReference type="Proteomes" id="UP001215598"/>
    </source>
</evidence>
<reference evidence="1" key="1">
    <citation type="submission" date="2023-03" db="EMBL/GenBank/DDBJ databases">
        <title>Massive genome expansion in bonnet fungi (Mycena s.s.) driven by repeated elements and novel gene families across ecological guilds.</title>
        <authorList>
            <consortium name="Lawrence Berkeley National Laboratory"/>
            <person name="Harder C.B."/>
            <person name="Miyauchi S."/>
            <person name="Viragh M."/>
            <person name="Kuo A."/>
            <person name="Thoen E."/>
            <person name="Andreopoulos B."/>
            <person name="Lu D."/>
            <person name="Skrede I."/>
            <person name="Drula E."/>
            <person name="Henrissat B."/>
            <person name="Morin E."/>
            <person name="Kohler A."/>
            <person name="Barry K."/>
            <person name="LaButti K."/>
            <person name="Morin E."/>
            <person name="Salamov A."/>
            <person name="Lipzen A."/>
            <person name="Mereny Z."/>
            <person name="Hegedus B."/>
            <person name="Baldrian P."/>
            <person name="Stursova M."/>
            <person name="Weitz H."/>
            <person name="Taylor A."/>
            <person name="Grigoriev I.V."/>
            <person name="Nagy L.G."/>
            <person name="Martin F."/>
            <person name="Kauserud H."/>
        </authorList>
    </citation>
    <scope>NUCLEOTIDE SEQUENCE</scope>
    <source>
        <strain evidence="1">CBHHK182m</strain>
    </source>
</reference>
<dbReference type="Proteomes" id="UP001215598">
    <property type="component" value="Unassembled WGS sequence"/>
</dbReference>
<proteinExistence type="predicted"/>
<gene>
    <name evidence="1" type="ORF">B0H16DRAFT_1456325</name>
</gene>
<evidence type="ECO:0000313" key="1">
    <source>
        <dbReference type="EMBL" id="KAJ7761061.1"/>
    </source>
</evidence>
<name>A0AAD7JEZ9_9AGAR</name>
<sequence length="303" mass="34266">MDAIPPEIWSEIFSCACTDDGSTGRALSTVSRAVHTISKASKYQSICVLGPNQLLKLFGLLSGLSPCARKVKYLFVAGLDECAEFEEAGHGAQTIRQFYLDTKMDAVGQALEQLLQLVSPNLVALQIHRTKVYRQSVLLEIEFPMLSELTLHGPFKSTIPRPPECLFPNLRSIHIYHFVHQPTRFLEQIVRAAPRITHLHVPQRSFSAYDIQVALGILQPIVSSSELSLPDTLQQLVIELEPVPSSLDSWASNIRGEQHRRKFRQISQKDARVKLTDRRDGCIPVVEARDQWLEEFRCPWWAT</sequence>
<keyword evidence="2" id="KW-1185">Reference proteome</keyword>
<accession>A0AAD7JEZ9</accession>
<organism evidence="1 2">
    <name type="scientific">Mycena metata</name>
    <dbReference type="NCBI Taxonomy" id="1033252"/>
    <lineage>
        <taxon>Eukaryota</taxon>
        <taxon>Fungi</taxon>
        <taxon>Dikarya</taxon>
        <taxon>Basidiomycota</taxon>
        <taxon>Agaricomycotina</taxon>
        <taxon>Agaricomycetes</taxon>
        <taxon>Agaricomycetidae</taxon>
        <taxon>Agaricales</taxon>
        <taxon>Marasmiineae</taxon>
        <taxon>Mycenaceae</taxon>
        <taxon>Mycena</taxon>
    </lineage>
</organism>
<dbReference type="EMBL" id="JARKIB010000036">
    <property type="protein sequence ID" value="KAJ7761061.1"/>
    <property type="molecule type" value="Genomic_DNA"/>
</dbReference>
<dbReference type="AlphaFoldDB" id="A0AAD7JEZ9"/>
<protein>
    <submittedName>
        <fullName evidence="1">Uncharacterized protein</fullName>
    </submittedName>
</protein>